<feature type="domain" description="BPTI/Kunitz inhibitor" evidence="6">
    <location>
        <begin position="55"/>
        <end position="105"/>
    </location>
</feature>
<evidence type="ECO:0000256" key="4">
    <source>
        <dbReference type="ARBA" id="ARBA00022900"/>
    </source>
</evidence>
<dbReference type="PROSITE" id="PS50279">
    <property type="entry name" value="BPTI_KUNITZ_2"/>
    <property type="match status" value="2"/>
</dbReference>
<feature type="non-terminal residue" evidence="7">
    <location>
        <position position="1"/>
    </location>
</feature>
<evidence type="ECO:0000256" key="5">
    <source>
        <dbReference type="ARBA" id="ARBA00023157"/>
    </source>
</evidence>
<dbReference type="Proteomes" id="UP000228934">
    <property type="component" value="Unassembled WGS sequence"/>
</dbReference>
<dbReference type="CDD" id="cd00109">
    <property type="entry name" value="Kunitz-type"/>
    <property type="match status" value="1"/>
</dbReference>
<keyword evidence="4" id="KW-0722">Serine protease inhibitor</keyword>
<evidence type="ECO:0000313" key="8">
    <source>
        <dbReference type="Proteomes" id="UP000228934"/>
    </source>
</evidence>
<dbReference type="Gene3D" id="4.10.410.10">
    <property type="entry name" value="Pancreatic trypsin inhibitor Kunitz domain"/>
    <property type="match status" value="2"/>
</dbReference>
<dbReference type="GO" id="GO:0004867">
    <property type="term" value="F:serine-type endopeptidase inhibitor activity"/>
    <property type="evidence" value="ECO:0007669"/>
    <property type="project" value="UniProtKB-KW"/>
</dbReference>
<keyword evidence="3" id="KW-0646">Protease inhibitor</keyword>
<evidence type="ECO:0000256" key="1">
    <source>
        <dbReference type="ARBA" id="ARBA00004613"/>
    </source>
</evidence>
<sequence length="141" mass="15459">CDLSPDPGPCKASIEHYYYNQKTGDCETFIYGGCGGNGNNFATKEKCEDVCKTVCEESPDSGPCKGQIKNYYYNHKTGNCETFIYGGCGGNENNFDTKEKCEAVCKTGCDQGTRLIPYRRAARPPGTCTSGENEHNTCDRL</sequence>
<dbReference type="SMART" id="SM00131">
    <property type="entry name" value="KU"/>
    <property type="match status" value="2"/>
</dbReference>
<dbReference type="SUPFAM" id="SSF57362">
    <property type="entry name" value="BPTI-like"/>
    <property type="match status" value="2"/>
</dbReference>
<dbReference type="InterPro" id="IPR036880">
    <property type="entry name" value="Kunitz_BPTI_sf"/>
</dbReference>
<dbReference type="InterPro" id="IPR020901">
    <property type="entry name" value="Prtase_inh_Kunz-CS"/>
</dbReference>
<feature type="domain" description="BPTI/Kunitz inhibitor" evidence="6">
    <location>
        <begin position="1"/>
        <end position="51"/>
    </location>
</feature>
<dbReference type="InterPro" id="IPR002223">
    <property type="entry name" value="Kunitz_BPTI"/>
</dbReference>
<dbReference type="AlphaFoldDB" id="A0A2G9R6D5"/>
<dbReference type="Pfam" id="PF00014">
    <property type="entry name" value="Kunitz_BPTI"/>
    <property type="match status" value="2"/>
</dbReference>
<dbReference type="GO" id="GO:0005576">
    <property type="term" value="C:extracellular region"/>
    <property type="evidence" value="ECO:0007669"/>
    <property type="project" value="UniProtKB-SubCell"/>
</dbReference>
<dbReference type="PRINTS" id="PR00759">
    <property type="entry name" value="BASICPTASE"/>
</dbReference>
<accession>A0A2G9R6D5</accession>
<keyword evidence="2" id="KW-0964">Secreted</keyword>
<protein>
    <recommendedName>
        <fullName evidence="6">BPTI/Kunitz inhibitor domain-containing protein</fullName>
    </recommendedName>
</protein>
<evidence type="ECO:0000259" key="6">
    <source>
        <dbReference type="PROSITE" id="PS50279"/>
    </source>
</evidence>
<dbReference type="GO" id="GO:0044483">
    <property type="term" value="P:venom-mediated perturbation of hemostasis"/>
    <property type="evidence" value="ECO:0007669"/>
    <property type="project" value="UniProtKB-ARBA"/>
</dbReference>
<dbReference type="FunFam" id="4.10.410.10:FF:000021">
    <property type="entry name" value="Serine protease inhibitor, putative"/>
    <property type="match status" value="1"/>
</dbReference>
<gene>
    <name evidence="7" type="ORF">AB205_0155910</name>
</gene>
<dbReference type="PROSITE" id="PS00280">
    <property type="entry name" value="BPTI_KUNITZ_1"/>
    <property type="match status" value="2"/>
</dbReference>
<evidence type="ECO:0000313" key="7">
    <source>
        <dbReference type="EMBL" id="PIO23422.1"/>
    </source>
</evidence>
<organism evidence="7 8">
    <name type="scientific">Aquarana catesbeiana</name>
    <name type="common">American bullfrog</name>
    <name type="synonym">Rana catesbeiana</name>
    <dbReference type="NCBI Taxonomy" id="8400"/>
    <lineage>
        <taxon>Eukaryota</taxon>
        <taxon>Metazoa</taxon>
        <taxon>Chordata</taxon>
        <taxon>Craniata</taxon>
        <taxon>Vertebrata</taxon>
        <taxon>Euteleostomi</taxon>
        <taxon>Amphibia</taxon>
        <taxon>Batrachia</taxon>
        <taxon>Anura</taxon>
        <taxon>Neobatrachia</taxon>
        <taxon>Ranoidea</taxon>
        <taxon>Ranidae</taxon>
        <taxon>Aquarana</taxon>
    </lineage>
</organism>
<dbReference type="InterPro" id="IPR050098">
    <property type="entry name" value="TFPI/VKTCI-like"/>
</dbReference>
<dbReference type="FunFam" id="4.10.410.10:FF:000011">
    <property type="entry name" value="Tissue factor pathway inhibitor"/>
    <property type="match status" value="1"/>
</dbReference>
<comment type="subcellular location">
    <subcellularLocation>
        <location evidence="1">Secreted</location>
    </subcellularLocation>
</comment>
<dbReference type="OrthoDB" id="196393at2759"/>
<proteinExistence type="predicted"/>
<evidence type="ECO:0000256" key="2">
    <source>
        <dbReference type="ARBA" id="ARBA00022525"/>
    </source>
</evidence>
<keyword evidence="8" id="KW-1185">Reference proteome</keyword>
<dbReference type="EMBL" id="KV969680">
    <property type="protein sequence ID" value="PIO23422.1"/>
    <property type="molecule type" value="Genomic_DNA"/>
</dbReference>
<reference evidence="8" key="1">
    <citation type="journal article" date="2017" name="Nat. Commun.">
        <title>The North American bullfrog draft genome provides insight into hormonal regulation of long noncoding RNA.</title>
        <authorList>
            <person name="Hammond S.A."/>
            <person name="Warren R.L."/>
            <person name="Vandervalk B.P."/>
            <person name="Kucuk E."/>
            <person name="Khan H."/>
            <person name="Gibb E.A."/>
            <person name="Pandoh P."/>
            <person name="Kirk H."/>
            <person name="Zhao Y."/>
            <person name="Jones M."/>
            <person name="Mungall A.J."/>
            <person name="Coope R."/>
            <person name="Pleasance S."/>
            <person name="Moore R.A."/>
            <person name="Holt R.A."/>
            <person name="Round J.M."/>
            <person name="Ohora S."/>
            <person name="Walle B.V."/>
            <person name="Veldhoen N."/>
            <person name="Helbing C.C."/>
            <person name="Birol I."/>
        </authorList>
    </citation>
    <scope>NUCLEOTIDE SEQUENCE [LARGE SCALE GENOMIC DNA]</scope>
</reference>
<name>A0A2G9R6D5_AQUCT</name>
<keyword evidence="5" id="KW-1015">Disulfide bond</keyword>
<evidence type="ECO:0000256" key="3">
    <source>
        <dbReference type="ARBA" id="ARBA00022690"/>
    </source>
</evidence>
<dbReference type="PANTHER" id="PTHR10083">
    <property type="entry name" value="KUNITZ-TYPE PROTEASE INHIBITOR-RELATED"/>
    <property type="match status" value="1"/>
</dbReference>